<evidence type="ECO:0000313" key="2">
    <source>
        <dbReference type="EMBL" id="PRQ71264.1"/>
    </source>
</evidence>
<dbReference type="EMBL" id="LCTV02000012">
    <property type="protein sequence ID" value="PRQ71264.1"/>
    <property type="molecule type" value="Genomic_DNA"/>
</dbReference>
<dbReference type="OrthoDB" id="2349883at2759"/>
<protein>
    <submittedName>
        <fullName evidence="1 2">FscRII</fullName>
    </submittedName>
</protein>
<dbReference type="AlphaFoldDB" id="A0A0K3CMV0"/>
<evidence type="ECO:0000313" key="4">
    <source>
        <dbReference type="Proteomes" id="UP000239560"/>
    </source>
</evidence>
<keyword evidence="3" id="KW-1185">Reference proteome</keyword>
<dbReference type="Proteomes" id="UP000239560">
    <property type="component" value="Unassembled WGS sequence"/>
</dbReference>
<proteinExistence type="predicted"/>
<gene>
    <name evidence="1" type="primary">FGENESH: predicted gene_12.48</name>
    <name evidence="2" type="ORF">AAT19DRAFT_10122</name>
    <name evidence="1" type="ORF">BN2166_0058880</name>
</gene>
<accession>A0A0K3CMV0</accession>
<name>A0A0K3CMV0_RHOTO</name>
<dbReference type="EMBL" id="CWKI01000012">
    <property type="protein sequence ID" value="CTR10027.1"/>
    <property type="molecule type" value="Genomic_DNA"/>
</dbReference>
<dbReference type="Proteomes" id="UP000199069">
    <property type="component" value="Unassembled WGS sequence"/>
</dbReference>
<organism evidence="1 3">
    <name type="scientific">Rhodotorula toruloides</name>
    <name type="common">Yeast</name>
    <name type="synonym">Rhodosporidium toruloides</name>
    <dbReference type="NCBI Taxonomy" id="5286"/>
    <lineage>
        <taxon>Eukaryota</taxon>
        <taxon>Fungi</taxon>
        <taxon>Dikarya</taxon>
        <taxon>Basidiomycota</taxon>
        <taxon>Pucciniomycotina</taxon>
        <taxon>Microbotryomycetes</taxon>
        <taxon>Sporidiobolales</taxon>
        <taxon>Sporidiobolaceae</taxon>
        <taxon>Rhodotorula</taxon>
    </lineage>
</organism>
<sequence>MLLGRLAVPAPTTACVARHTLPPLRSLSTAQGPATQVLVTPPDPAIESILIRGQHLAPSVTEKVQTFPFDIRPALAKNYSRKAAIAVIRPRSVARRAAEWLLSKVLSPHWFTPYVKNLAFKAVLLPVWFLDLSAKGRVVAGSDSFEVSHLLSNKAVPGCDLPPLSNVDITAFSNIPSVPYDPAKHTTAFGDDVEVLPFTRHPLTIPQKLKKLRAIMNGNVEFAPSRLDLQTWATYPVYIPVYLGEWEVARGYGGRNLERVTTAMYAAHGMVSRPLVYGRKLGKGSPSWFKWSLFRGYQQIAPEGPVRPENIVFHFSRSDLSRYTAEVMLRDAVDQLGQELEEKGGGWKVWTDEMPGRVDDFAVKHDRVMSYSLWSQINQAHIHALHGYTEERLKLDYARSVNLSSTTILDYGSGAEGREAQLSEVLERLNASIAQWRRLANLMPAWLKPTIEKEAPILKMQEATTSAKVRGRPVKVPKRS</sequence>
<evidence type="ECO:0000313" key="3">
    <source>
        <dbReference type="Proteomes" id="UP000199069"/>
    </source>
</evidence>
<reference evidence="1 3" key="1">
    <citation type="submission" date="2015-07" db="EMBL/GenBank/DDBJ databases">
        <authorList>
            <person name="Cajimat M.N.B."/>
            <person name="Milazzo M.L."/>
            <person name="Fulhorst C.F."/>
        </authorList>
    </citation>
    <scope>NUCLEOTIDE SEQUENCE [LARGE SCALE GENOMIC DNA]</scope>
    <source>
        <strain evidence="1">Single colony</strain>
    </source>
</reference>
<evidence type="ECO:0000313" key="1">
    <source>
        <dbReference type="EMBL" id="CTR10027.1"/>
    </source>
</evidence>
<reference evidence="2 4" key="2">
    <citation type="journal article" date="2018" name="Elife">
        <title>Functional genomics of lipid metabolism in the oleaginous yeast Rhodosporidium toruloides.</title>
        <authorList>
            <person name="Coradetti S.T."/>
            <person name="Pinel D."/>
            <person name="Geiselman G."/>
            <person name="Ito M."/>
            <person name="Mondo S."/>
            <person name="Reilly M.C."/>
            <person name="Cheng Y.F."/>
            <person name="Bauer S."/>
            <person name="Grigoriev I."/>
            <person name="Gladden J.M."/>
            <person name="Simmons B.A."/>
            <person name="Brem R."/>
            <person name="Arkin A.P."/>
            <person name="Skerker J.M."/>
        </authorList>
    </citation>
    <scope>NUCLEOTIDE SEQUENCE [LARGE SCALE GENOMIC DNA]</scope>
    <source>
        <strain evidence="2 4">NBRC 0880</strain>
    </source>
</reference>